<reference evidence="4 5" key="1">
    <citation type="submission" date="2017-12" db="EMBL/GenBank/DDBJ databases">
        <title>Hemimetabolous genomes reveal molecular basis of termite eusociality.</title>
        <authorList>
            <person name="Harrison M.C."/>
            <person name="Jongepier E."/>
            <person name="Robertson H.M."/>
            <person name="Arning N."/>
            <person name="Bitard-Feildel T."/>
            <person name="Chao H."/>
            <person name="Childers C.P."/>
            <person name="Dinh H."/>
            <person name="Doddapaneni H."/>
            <person name="Dugan S."/>
            <person name="Gowin J."/>
            <person name="Greiner C."/>
            <person name="Han Y."/>
            <person name="Hu H."/>
            <person name="Hughes D.S.T."/>
            <person name="Huylmans A.-K."/>
            <person name="Kemena C."/>
            <person name="Kremer L.P.M."/>
            <person name="Lee S.L."/>
            <person name="Lopez-Ezquerra A."/>
            <person name="Mallet L."/>
            <person name="Monroy-Kuhn J.M."/>
            <person name="Moser A."/>
            <person name="Murali S.C."/>
            <person name="Muzny D.M."/>
            <person name="Otani S."/>
            <person name="Piulachs M.-D."/>
            <person name="Poelchau M."/>
            <person name="Qu J."/>
            <person name="Schaub F."/>
            <person name="Wada-Katsumata A."/>
            <person name="Worley K.C."/>
            <person name="Xie Q."/>
            <person name="Ylla G."/>
            <person name="Poulsen M."/>
            <person name="Gibbs R.A."/>
            <person name="Schal C."/>
            <person name="Richards S."/>
            <person name="Belles X."/>
            <person name="Korb J."/>
            <person name="Bornberg-Bauer E."/>
        </authorList>
    </citation>
    <scope>NUCLEOTIDE SEQUENCE [LARGE SCALE GENOMIC DNA]</scope>
    <source>
        <tissue evidence="4">Whole body</tissue>
    </source>
</reference>
<feature type="domain" description="PiggyBac transposable element-derived protein" evidence="3">
    <location>
        <begin position="108"/>
        <end position="462"/>
    </location>
</feature>
<evidence type="ECO:0008006" key="6">
    <source>
        <dbReference type="Google" id="ProtNLM"/>
    </source>
</evidence>
<dbReference type="InParanoid" id="A0A2J7QSN3"/>
<dbReference type="OrthoDB" id="6776593at2759"/>
<dbReference type="CDD" id="cd19757">
    <property type="entry name" value="Bbox1"/>
    <property type="match status" value="1"/>
</dbReference>
<feature type="region of interest" description="Disordered" evidence="1">
    <location>
        <begin position="24"/>
        <end position="62"/>
    </location>
</feature>
<dbReference type="InterPro" id="IPR029526">
    <property type="entry name" value="PGBD"/>
</dbReference>
<feature type="compositionally biased region" description="Acidic residues" evidence="1">
    <location>
        <begin position="24"/>
        <end position="39"/>
    </location>
</feature>
<dbReference type="EMBL" id="NEVH01011876">
    <property type="protein sequence ID" value="PNF31583.1"/>
    <property type="molecule type" value="Genomic_DNA"/>
</dbReference>
<organism evidence="4 5">
    <name type="scientific">Cryptotermes secundus</name>
    <dbReference type="NCBI Taxonomy" id="105785"/>
    <lineage>
        <taxon>Eukaryota</taxon>
        <taxon>Metazoa</taxon>
        <taxon>Ecdysozoa</taxon>
        <taxon>Arthropoda</taxon>
        <taxon>Hexapoda</taxon>
        <taxon>Insecta</taxon>
        <taxon>Pterygota</taxon>
        <taxon>Neoptera</taxon>
        <taxon>Polyneoptera</taxon>
        <taxon>Dictyoptera</taxon>
        <taxon>Blattodea</taxon>
        <taxon>Blattoidea</taxon>
        <taxon>Termitoidae</taxon>
        <taxon>Kalotermitidae</taxon>
        <taxon>Cryptotermitinae</taxon>
        <taxon>Cryptotermes</taxon>
    </lineage>
</organism>
<dbReference type="Proteomes" id="UP000235965">
    <property type="component" value="Unassembled WGS sequence"/>
</dbReference>
<evidence type="ECO:0000313" key="5">
    <source>
        <dbReference type="Proteomes" id="UP000235965"/>
    </source>
</evidence>
<dbReference type="PANTHER" id="PTHR46599">
    <property type="entry name" value="PIGGYBAC TRANSPOSABLE ELEMENT-DERIVED PROTEIN 4"/>
    <property type="match status" value="1"/>
</dbReference>
<proteinExistence type="predicted"/>
<dbReference type="STRING" id="105785.A0A2J7QSN3"/>
<gene>
    <name evidence="4" type="ORF">B7P43_G00790</name>
</gene>
<dbReference type="Pfam" id="PF13843">
    <property type="entry name" value="DDE_Tnp_1_7"/>
    <property type="match status" value="1"/>
</dbReference>
<evidence type="ECO:0000259" key="3">
    <source>
        <dbReference type="Pfam" id="PF13843"/>
    </source>
</evidence>
<name>A0A2J7QSN3_9NEOP</name>
<dbReference type="InterPro" id="IPR032718">
    <property type="entry name" value="PGBD4_Znf_C"/>
</dbReference>
<protein>
    <recommendedName>
        <fullName evidence="6">PiggyBac transposable element-derived protein 4</fullName>
    </recommendedName>
</protein>
<feature type="domain" description="PiggyBac transposable element-derived protein 4 C-terminal zinc-finger" evidence="2">
    <location>
        <begin position="529"/>
        <end position="567"/>
    </location>
</feature>
<evidence type="ECO:0000256" key="1">
    <source>
        <dbReference type="SAM" id="MobiDB-lite"/>
    </source>
</evidence>
<evidence type="ECO:0000259" key="2">
    <source>
        <dbReference type="Pfam" id="PF13842"/>
    </source>
</evidence>
<accession>A0A2J7QSN3</accession>
<evidence type="ECO:0000313" key="4">
    <source>
        <dbReference type="EMBL" id="PNF31583.1"/>
    </source>
</evidence>
<dbReference type="FunCoup" id="A0A2J7QSN3">
    <property type="interactions" value="48"/>
</dbReference>
<dbReference type="AlphaFoldDB" id="A0A2J7QSN3"/>
<dbReference type="Pfam" id="PF13842">
    <property type="entry name" value="zf-Tnp_2"/>
    <property type="match status" value="1"/>
</dbReference>
<dbReference type="PANTHER" id="PTHR46599:SF3">
    <property type="entry name" value="PIGGYBAC TRANSPOSABLE ELEMENT-DERIVED PROTEIN 4"/>
    <property type="match status" value="1"/>
</dbReference>
<sequence length="572" mass="66182">MAGPSTSRALTEVEQVTALNEVLDDETLSNYSSDDESASDYDYTQLVPPETISASERDSEPEDIVAHDELEEVPRRFVWEDIDSFHASRESFCGVCGPQFDTAELDVVSVFESIFDISLVQLIVDETNRYAQQEISKIARPLTFRSRIRKWEDVTVDEMYVVLALIMLTGIDQRPTLRSYYSKNRLLFTPFFAETLPLERLEVIMRFLHFSDNSKQNEYQGPSKLFKIYPVIQHLSRKFQILYLPGHNIAIDESLTLWKGRLSFKQYLPLKAAKFGIKTFELCESSSGYVWSFLVYTGQGMELTNQYVTAETNKTTAIVITLLENLLGRGHTVWMDNFYNSPDLARFLKSKNTDCVGTLRPNRKNVPPLVKDKKLKKVLAWQDKKRVTMISTYHKNDMRVVVNRANKTEIKPVVVCDYNKNMLGVDLKDQMLQPYLLERKKGTKWYLKLFRRLLNVAIHNSMVIYRSHTNKQNLDTLQFRLSLVQGLVEKHSSGVRRPVHGRPSVLPPPKRLTERHFLERIPPTGKKARPHRRCVVCGKKGQRKDTQYWCGECEAALCLEECFKAYHTLLHF</sequence>
<keyword evidence="5" id="KW-1185">Reference proteome</keyword>
<comment type="caution">
    <text evidence="4">The sequence shown here is derived from an EMBL/GenBank/DDBJ whole genome shotgun (WGS) entry which is preliminary data.</text>
</comment>